<gene>
    <name evidence="2" type="ORF">SVUK_LOCUS11628</name>
</gene>
<sequence>MFRKSKKPKRKGQEIKAVSRLLIHLVGTGRHGSLGDCLMLRTHNANADLHVFLEAAGRIDYHVSSLHETKSRDGRAAGHEGSHTPGPDHFADLLPAKARRVQKILVHI</sequence>
<dbReference type="Proteomes" id="UP000270094">
    <property type="component" value="Unassembled WGS sequence"/>
</dbReference>
<keyword evidence="3" id="KW-1185">Reference proteome</keyword>
<evidence type="ECO:0000313" key="3">
    <source>
        <dbReference type="Proteomes" id="UP000270094"/>
    </source>
</evidence>
<name>A0A3P7IU29_STRVU</name>
<reference evidence="2 3" key="1">
    <citation type="submission" date="2018-11" db="EMBL/GenBank/DDBJ databases">
        <authorList>
            <consortium name="Pathogen Informatics"/>
        </authorList>
    </citation>
    <scope>NUCLEOTIDE SEQUENCE [LARGE SCALE GENOMIC DNA]</scope>
</reference>
<dbReference type="EMBL" id="UYYB01097379">
    <property type="protein sequence ID" value="VDM76630.1"/>
    <property type="molecule type" value="Genomic_DNA"/>
</dbReference>
<feature type="region of interest" description="Disordered" evidence="1">
    <location>
        <begin position="68"/>
        <end position="93"/>
    </location>
</feature>
<evidence type="ECO:0000256" key="1">
    <source>
        <dbReference type="SAM" id="MobiDB-lite"/>
    </source>
</evidence>
<evidence type="ECO:0000313" key="2">
    <source>
        <dbReference type="EMBL" id="VDM76630.1"/>
    </source>
</evidence>
<dbReference type="AlphaFoldDB" id="A0A3P7IU29"/>
<proteinExistence type="predicted"/>
<feature type="compositionally biased region" description="Basic and acidic residues" evidence="1">
    <location>
        <begin position="68"/>
        <end position="82"/>
    </location>
</feature>
<protein>
    <submittedName>
        <fullName evidence="2">Uncharacterized protein</fullName>
    </submittedName>
</protein>
<accession>A0A3P7IU29</accession>
<organism evidence="2 3">
    <name type="scientific">Strongylus vulgaris</name>
    <name type="common">Blood worm</name>
    <dbReference type="NCBI Taxonomy" id="40348"/>
    <lineage>
        <taxon>Eukaryota</taxon>
        <taxon>Metazoa</taxon>
        <taxon>Ecdysozoa</taxon>
        <taxon>Nematoda</taxon>
        <taxon>Chromadorea</taxon>
        <taxon>Rhabditida</taxon>
        <taxon>Rhabditina</taxon>
        <taxon>Rhabditomorpha</taxon>
        <taxon>Strongyloidea</taxon>
        <taxon>Strongylidae</taxon>
        <taxon>Strongylus</taxon>
    </lineage>
</organism>